<organism evidence="2 3">
    <name type="scientific">Paenibacillus cremeus</name>
    <dbReference type="NCBI Taxonomy" id="2163881"/>
    <lineage>
        <taxon>Bacteria</taxon>
        <taxon>Bacillati</taxon>
        <taxon>Bacillota</taxon>
        <taxon>Bacilli</taxon>
        <taxon>Bacillales</taxon>
        <taxon>Paenibacillaceae</taxon>
        <taxon>Paenibacillus</taxon>
    </lineage>
</organism>
<gene>
    <name evidence="2" type="ORF">FPZ49_10390</name>
</gene>
<evidence type="ECO:0000313" key="3">
    <source>
        <dbReference type="Proteomes" id="UP000317036"/>
    </source>
</evidence>
<evidence type="ECO:0000256" key="1">
    <source>
        <dbReference type="SAM" id="Phobius"/>
    </source>
</evidence>
<dbReference type="AlphaFoldDB" id="A0A559KDA8"/>
<evidence type="ECO:0000313" key="2">
    <source>
        <dbReference type="EMBL" id="TVY10117.1"/>
    </source>
</evidence>
<protein>
    <submittedName>
        <fullName evidence="2">Pilus assembly protein</fullName>
    </submittedName>
</protein>
<keyword evidence="3" id="KW-1185">Reference proteome</keyword>
<dbReference type="EMBL" id="VNJI01000010">
    <property type="protein sequence ID" value="TVY10117.1"/>
    <property type="molecule type" value="Genomic_DNA"/>
</dbReference>
<dbReference type="OrthoDB" id="2703555at2"/>
<keyword evidence="1" id="KW-0812">Transmembrane</keyword>
<sequence length="341" mass="38070">MTTSIPVQWRRFIRSSSGQFAVEAALTMPVIFIATISFIFFVLYGYYQSSLVHAAASASERTAFVWDNSKKDLMTGEVTEGANDGLYWRLTNDNVSNVLSFILPTGVVKVMLPLQSSQVHGEKTADPAGKLVKTAVTFPTQWRGELRYENGGLLRRVGASLEQAFNAPSYARILWNKSDAAANAGSYVTDPVEMIWLTDLTRTFISEIQGRIKPKDAADVLVEPRKSLEEPVRINSHAQAADYLRVLVGGTAQVVQVSPDRKREIDAMDAGMVAHQAYYTFNETNLREEQMPKDAELLKQGTKVRGVVWHFFKLSKQDKVKLSQGLKQELERNGIVVVLHE</sequence>
<dbReference type="RefSeq" id="WP_144846203.1">
    <property type="nucleotide sequence ID" value="NZ_VNJI01000010.1"/>
</dbReference>
<dbReference type="Proteomes" id="UP000317036">
    <property type="component" value="Unassembled WGS sequence"/>
</dbReference>
<keyword evidence="1" id="KW-0472">Membrane</keyword>
<name>A0A559KDA8_9BACL</name>
<proteinExistence type="predicted"/>
<accession>A0A559KDA8</accession>
<keyword evidence="1" id="KW-1133">Transmembrane helix</keyword>
<feature type="transmembrane region" description="Helical" evidence="1">
    <location>
        <begin position="20"/>
        <end position="47"/>
    </location>
</feature>
<reference evidence="2 3" key="1">
    <citation type="submission" date="2019-07" db="EMBL/GenBank/DDBJ databases">
        <authorList>
            <person name="Kim J."/>
        </authorList>
    </citation>
    <scope>NUCLEOTIDE SEQUENCE [LARGE SCALE GENOMIC DNA]</scope>
    <source>
        <strain evidence="2 3">JC52</strain>
    </source>
</reference>
<comment type="caution">
    <text evidence="2">The sequence shown here is derived from an EMBL/GenBank/DDBJ whole genome shotgun (WGS) entry which is preliminary data.</text>
</comment>